<comment type="similarity">
    <text evidence="1">Belongs to the class IV-like SAM-binding methyltransferase superfamily. RNA methyltransferase TrmH family.</text>
</comment>
<evidence type="ECO:0000313" key="5">
    <source>
        <dbReference type="EMBL" id="KAA0895114.1"/>
    </source>
</evidence>
<dbReference type="PANTHER" id="PTHR46429:SF1">
    <property type="entry name" value="23S RRNA (GUANOSINE-2'-O-)-METHYLTRANSFERASE RLMB"/>
    <property type="match status" value="1"/>
</dbReference>
<name>A0A5A9XQ43_9BACT</name>
<dbReference type="InterPro" id="IPR029026">
    <property type="entry name" value="tRNA_m1G_MTases_N"/>
</dbReference>
<accession>A0A5A9XQ43</accession>
<dbReference type="Pfam" id="PF08032">
    <property type="entry name" value="SpoU_sub_bind"/>
    <property type="match status" value="1"/>
</dbReference>
<dbReference type="PANTHER" id="PTHR46429">
    <property type="entry name" value="23S RRNA (GUANOSINE-2'-O-)-METHYLTRANSFERASE RLMB"/>
    <property type="match status" value="1"/>
</dbReference>
<dbReference type="RefSeq" id="WP_149305697.1">
    <property type="nucleotide sequence ID" value="NZ_SRSD01000001.1"/>
</dbReference>
<keyword evidence="6" id="KW-1185">Reference proteome</keyword>
<dbReference type="OrthoDB" id="9785673at2"/>
<gene>
    <name evidence="5" type="primary">rlmB</name>
    <name evidence="5" type="ORF">ET418_00925</name>
</gene>
<dbReference type="GO" id="GO:0032259">
    <property type="term" value="P:methylation"/>
    <property type="evidence" value="ECO:0007669"/>
    <property type="project" value="UniProtKB-KW"/>
</dbReference>
<dbReference type="InterPro" id="IPR004441">
    <property type="entry name" value="rRNA_MeTrfase_TrmH"/>
</dbReference>
<dbReference type="GO" id="GO:0005829">
    <property type="term" value="C:cytosol"/>
    <property type="evidence" value="ECO:0007669"/>
    <property type="project" value="TreeGrafter"/>
</dbReference>
<evidence type="ECO:0000313" key="6">
    <source>
        <dbReference type="Proteomes" id="UP000324298"/>
    </source>
</evidence>
<protein>
    <submittedName>
        <fullName evidence="5">23S rRNA (Guanosine(2251)-2'-O)-methyltransferase RlmB</fullName>
    </submittedName>
</protein>
<dbReference type="InterPro" id="IPR029028">
    <property type="entry name" value="Alpha/beta_knot_MTases"/>
</dbReference>
<dbReference type="GO" id="GO:0006396">
    <property type="term" value="P:RNA processing"/>
    <property type="evidence" value="ECO:0007669"/>
    <property type="project" value="InterPro"/>
</dbReference>
<dbReference type="Gene3D" id="3.30.1330.30">
    <property type="match status" value="1"/>
</dbReference>
<dbReference type="SMART" id="SM00967">
    <property type="entry name" value="SpoU_sub_bind"/>
    <property type="match status" value="1"/>
</dbReference>
<sequence length="247" mass="26224">MKGELVFGVNPVKEALRGARGAFELYVQSSATDHRLEKILKLAEERGVPIHRRERDDLTKLCASSHHQGVALMVEPFRYADLDDLVARIDEAGRSGFLLVLDGIQDPHNLGALIRTAACAGCDGIIIPKDRAVGVTPTVEKASAGAVETIPVAQVTNVAQSLQVLKDGGYWVYGLAGEAGQSLYDVDFSGKVVLLVGNEGEGIRPLVRKQCDVVLSIPLYGGVSSLNASVAGGIALFEAARRRGIPA</sequence>
<dbReference type="Pfam" id="PF00588">
    <property type="entry name" value="SpoU_methylase"/>
    <property type="match status" value="1"/>
</dbReference>
<comment type="caution">
    <text evidence="5">The sequence shown here is derived from an EMBL/GenBank/DDBJ whole genome shotgun (WGS) entry which is preliminary data.</text>
</comment>
<dbReference type="InterPro" id="IPR029064">
    <property type="entry name" value="Ribosomal_eL30-like_sf"/>
</dbReference>
<dbReference type="Gene3D" id="3.40.1280.10">
    <property type="match status" value="1"/>
</dbReference>
<dbReference type="AlphaFoldDB" id="A0A5A9XQ43"/>
<dbReference type="NCBIfam" id="TIGR00186">
    <property type="entry name" value="rRNA_methyl_3"/>
    <property type="match status" value="1"/>
</dbReference>
<organism evidence="5 6">
    <name type="scientific">Oryzomonas rubra</name>
    <dbReference type="NCBI Taxonomy" id="2509454"/>
    <lineage>
        <taxon>Bacteria</taxon>
        <taxon>Pseudomonadati</taxon>
        <taxon>Thermodesulfobacteriota</taxon>
        <taxon>Desulfuromonadia</taxon>
        <taxon>Geobacterales</taxon>
        <taxon>Geobacteraceae</taxon>
        <taxon>Oryzomonas</taxon>
    </lineage>
</organism>
<dbReference type="Proteomes" id="UP000324298">
    <property type="component" value="Unassembled WGS sequence"/>
</dbReference>
<reference evidence="5 6" key="1">
    <citation type="submission" date="2019-04" db="EMBL/GenBank/DDBJ databases">
        <title>Geobacter ruber sp. nov., ferric-reducing bacteria isolated from paddy soil.</title>
        <authorList>
            <person name="Xu Z."/>
            <person name="Masuda Y."/>
            <person name="Itoh H."/>
            <person name="Senoo K."/>
        </authorList>
    </citation>
    <scope>NUCLEOTIDE SEQUENCE [LARGE SCALE GENOMIC DNA]</scope>
    <source>
        <strain evidence="5 6">Red88</strain>
    </source>
</reference>
<dbReference type="EMBL" id="SRSD01000001">
    <property type="protein sequence ID" value="KAA0895114.1"/>
    <property type="molecule type" value="Genomic_DNA"/>
</dbReference>
<dbReference type="SUPFAM" id="SSF55315">
    <property type="entry name" value="L30e-like"/>
    <property type="match status" value="1"/>
</dbReference>
<dbReference type="GO" id="GO:0003723">
    <property type="term" value="F:RNA binding"/>
    <property type="evidence" value="ECO:0007669"/>
    <property type="project" value="InterPro"/>
</dbReference>
<dbReference type="InterPro" id="IPR001537">
    <property type="entry name" value="SpoU_MeTrfase"/>
</dbReference>
<evidence type="ECO:0000256" key="3">
    <source>
        <dbReference type="ARBA" id="ARBA00022679"/>
    </source>
</evidence>
<keyword evidence="2 5" id="KW-0489">Methyltransferase</keyword>
<keyword evidence="3 5" id="KW-0808">Transferase</keyword>
<evidence type="ECO:0000259" key="4">
    <source>
        <dbReference type="SMART" id="SM00967"/>
    </source>
</evidence>
<evidence type="ECO:0000256" key="1">
    <source>
        <dbReference type="ARBA" id="ARBA00007228"/>
    </source>
</evidence>
<dbReference type="CDD" id="cd18103">
    <property type="entry name" value="SpoU-like_RlmB"/>
    <property type="match status" value="1"/>
</dbReference>
<evidence type="ECO:0000256" key="2">
    <source>
        <dbReference type="ARBA" id="ARBA00022603"/>
    </source>
</evidence>
<dbReference type="FunFam" id="3.40.1280.10:FF:000008">
    <property type="entry name" value="Group 3 RNA methyltransferase TrmH"/>
    <property type="match status" value="1"/>
</dbReference>
<feature type="domain" description="RNA 2-O ribose methyltransferase substrate binding" evidence="4">
    <location>
        <begin position="5"/>
        <end position="80"/>
    </location>
</feature>
<dbReference type="InterPro" id="IPR013123">
    <property type="entry name" value="SpoU_subst-bd"/>
</dbReference>
<dbReference type="GO" id="GO:0008173">
    <property type="term" value="F:RNA methyltransferase activity"/>
    <property type="evidence" value="ECO:0007669"/>
    <property type="project" value="InterPro"/>
</dbReference>
<dbReference type="SUPFAM" id="SSF75217">
    <property type="entry name" value="alpha/beta knot"/>
    <property type="match status" value="1"/>
</dbReference>
<proteinExistence type="inferred from homology"/>